<protein>
    <submittedName>
        <fullName evidence="1">Uncharacterized protein</fullName>
    </submittedName>
</protein>
<dbReference type="KEGG" id="ccot:CCAX7_55230"/>
<dbReference type="PROSITE" id="PS00414">
    <property type="entry name" value="PROFILIN"/>
    <property type="match status" value="1"/>
</dbReference>
<dbReference type="GO" id="GO:0003779">
    <property type="term" value="F:actin binding"/>
    <property type="evidence" value="ECO:0007669"/>
    <property type="project" value="InterPro"/>
</dbReference>
<proteinExistence type="predicted"/>
<dbReference type="Proteomes" id="UP000287394">
    <property type="component" value="Chromosome"/>
</dbReference>
<accession>A0A402D5U3</accession>
<evidence type="ECO:0000313" key="1">
    <source>
        <dbReference type="EMBL" id="BDI33472.1"/>
    </source>
</evidence>
<name>A0A402D5U3_9BACT</name>
<gene>
    <name evidence="1" type="ORF">CCAX7_55230</name>
</gene>
<dbReference type="EMBL" id="AP025739">
    <property type="protein sequence ID" value="BDI33472.1"/>
    <property type="molecule type" value="Genomic_DNA"/>
</dbReference>
<sequence>MAWEPYVEFANFICKFGEDTNLLDLANDVVLPALLSHPEKYEFMSSTYFLYETRLEMLPFDGRDELCLVGTFIQDTRHRSVQVFDPELGLVESLSETPYATSASFVLILRNHKLLYYHETPEAPPLGSFKNVVTRNIRRYYKQYVDDRIAEAAAEVQSRKNPTKTAINAAKSATRRTYGRFTLEIISLSSEDDFRAYIQQMSRLVSVRIELVDTNDENDNDPFFDDVREKKEAIGSDRTALSHENTEGLNREEAINQLSAATAQGNSHISVVGFDEAGVEIRGGATDYKTRITLPLESRENRDGGSPDVEGNVISRTENAGILMRRMLSAFGAFVRRGVHIDETPEADAQIIESKIAAVQEQFNIGAG</sequence>
<organism evidence="1 2">
    <name type="scientific">Capsulimonas corticalis</name>
    <dbReference type="NCBI Taxonomy" id="2219043"/>
    <lineage>
        <taxon>Bacteria</taxon>
        <taxon>Bacillati</taxon>
        <taxon>Armatimonadota</taxon>
        <taxon>Armatimonadia</taxon>
        <taxon>Capsulimonadales</taxon>
        <taxon>Capsulimonadaceae</taxon>
        <taxon>Capsulimonas</taxon>
    </lineage>
</organism>
<keyword evidence="2" id="KW-1185">Reference proteome</keyword>
<dbReference type="InterPro" id="IPR027310">
    <property type="entry name" value="Profilin_CS"/>
</dbReference>
<dbReference type="OrthoDB" id="7041783at2"/>
<reference evidence="1 2" key="1">
    <citation type="journal article" date="2019" name="Int. J. Syst. Evol. Microbiol.">
        <title>Capsulimonas corticalis gen. nov., sp. nov., an aerobic capsulated bacterium, of a novel bacterial order, Capsulimonadales ord. nov., of the class Armatimonadia of the phylum Armatimonadetes.</title>
        <authorList>
            <person name="Li J."/>
            <person name="Kudo C."/>
            <person name="Tonouchi A."/>
        </authorList>
    </citation>
    <scope>NUCLEOTIDE SEQUENCE [LARGE SCALE GENOMIC DNA]</scope>
    <source>
        <strain evidence="1 2">AX-7</strain>
    </source>
</reference>
<dbReference type="AlphaFoldDB" id="A0A402D5U3"/>
<dbReference type="RefSeq" id="WP_119324784.1">
    <property type="nucleotide sequence ID" value="NZ_AP025739.1"/>
</dbReference>
<evidence type="ECO:0000313" key="2">
    <source>
        <dbReference type="Proteomes" id="UP000287394"/>
    </source>
</evidence>